<evidence type="ECO:0000256" key="1">
    <source>
        <dbReference type="ARBA" id="ARBA00004123"/>
    </source>
</evidence>
<evidence type="ECO:0000256" key="8">
    <source>
        <dbReference type="ARBA" id="ARBA00023067"/>
    </source>
</evidence>
<evidence type="ECO:0000256" key="10">
    <source>
        <dbReference type="ARBA" id="ARBA00023306"/>
    </source>
</evidence>
<dbReference type="Gene3D" id="3.30.70.1620">
    <property type="match status" value="1"/>
</dbReference>
<feature type="region of interest" description="Disordered" evidence="13">
    <location>
        <begin position="25"/>
        <end position="56"/>
    </location>
</feature>
<feature type="coiled-coil region" evidence="12">
    <location>
        <begin position="971"/>
        <end position="1061"/>
    </location>
</feature>
<dbReference type="InterPro" id="IPR010935">
    <property type="entry name" value="SMC_hinge"/>
</dbReference>
<evidence type="ECO:0000256" key="5">
    <source>
        <dbReference type="ARBA" id="ARBA00022776"/>
    </source>
</evidence>
<evidence type="ECO:0000256" key="13">
    <source>
        <dbReference type="SAM" id="MobiDB-lite"/>
    </source>
</evidence>
<name>A0A4T0X010_9ASCO</name>
<keyword evidence="4" id="KW-0547">Nucleotide-binding</keyword>
<accession>A0A4T0X010</accession>
<dbReference type="FunFam" id="3.40.50.300:FF:000481">
    <property type="entry name" value="Structural maintenance of chromosomes 4"/>
    <property type="match status" value="1"/>
</dbReference>
<keyword evidence="16" id="KW-1185">Reference proteome</keyword>
<comment type="subcellular location">
    <subcellularLocation>
        <location evidence="1 11">Nucleus</location>
    </subcellularLocation>
</comment>
<evidence type="ECO:0000256" key="2">
    <source>
        <dbReference type="ARBA" id="ARBA00006005"/>
    </source>
</evidence>
<dbReference type="GO" id="GO:0000796">
    <property type="term" value="C:condensin complex"/>
    <property type="evidence" value="ECO:0007669"/>
    <property type="project" value="TreeGrafter"/>
</dbReference>
<dbReference type="Pfam" id="PF02463">
    <property type="entry name" value="SMC_N"/>
    <property type="match status" value="1"/>
</dbReference>
<evidence type="ECO:0000256" key="12">
    <source>
        <dbReference type="SAM" id="Coils"/>
    </source>
</evidence>
<keyword evidence="5" id="KW-0498">Mitosis</keyword>
<feature type="domain" description="SMC hinge" evidence="14">
    <location>
        <begin position="654"/>
        <end position="767"/>
    </location>
</feature>
<keyword evidence="10" id="KW-0131">Cell cycle</keyword>
<comment type="similarity">
    <text evidence="2">Belongs to the SMC family. SMC4 subfamily.</text>
</comment>
<dbReference type="Gene3D" id="1.10.287.1490">
    <property type="match status" value="1"/>
</dbReference>
<dbReference type="InterPro" id="IPR027417">
    <property type="entry name" value="P-loop_NTPase"/>
</dbReference>
<dbReference type="Gene3D" id="1.20.1060.20">
    <property type="match status" value="1"/>
</dbReference>
<dbReference type="Pfam" id="PF06470">
    <property type="entry name" value="SMC_hinge"/>
    <property type="match status" value="1"/>
</dbReference>
<keyword evidence="6" id="KW-0067">ATP-binding</keyword>
<dbReference type="PIRSF" id="PIRSF005719">
    <property type="entry name" value="SMC"/>
    <property type="match status" value="1"/>
</dbReference>
<evidence type="ECO:0000256" key="6">
    <source>
        <dbReference type="ARBA" id="ARBA00022840"/>
    </source>
</evidence>
<feature type="coiled-coil region" evidence="12">
    <location>
        <begin position="893"/>
        <end position="934"/>
    </location>
</feature>
<dbReference type="GO" id="GO:0005524">
    <property type="term" value="F:ATP binding"/>
    <property type="evidence" value="ECO:0007669"/>
    <property type="project" value="UniProtKB-KW"/>
</dbReference>
<evidence type="ECO:0000256" key="7">
    <source>
        <dbReference type="ARBA" id="ARBA00023054"/>
    </source>
</evidence>
<dbReference type="EMBL" id="SELW01000506">
    <property type="protein sequence ID" value="TID24610.1"/>
    <property type="molecule type" value="Genomic_DNA"/>
</dbReference>
<dbReference type="SUPFAM" id="SSF75553">
    <property type="entry name" value="Smc hinge domain"/>
    <property type="match status" value="1"/>
</dbReference>
<comment type="caution">
    <text evidence="15">The sequence shown here is derived from an EMBL/GenBank/DDBJ whole genome shotgun (WGS) entry which is preliminary data.</text>
</comment>
<protein>
    <recommendedName>
        <fullName evidence="11">Structural maintenance of chromosomes protein</fullName>
    </recommendedName>
</protein>
<sequence>MSEVDKELTDISGALANSSFQSFHDATEEYVDQEAQPDFHEPNNDLFKTPSVSPSKTKVDEVLGNLSNQDDQPKSKDNTIGNMSNISVLALEPIQSPSKQALKELLAPSVSNNPRLVIEKMVLTNFKSYAGRQEIGPFDASFSAVVGPNGSGKSNVIDSMLFVFGFRASKMRQSKLRELIHNSENFETPPPYCQVDIHFRKIIDSYDEYGNNLHNPTEVENSTLVVSRRAMQNNSSTYMINGRNSTYTEVTSLLKAEGIDLDHKRFLILQGEVEMIAQMKPKADKENDDGLLEYLEDIIGTSVYKEEIENLTKQVEELQTSFNEKERIFKLYADEFKTVEKDVAATLEYLKMEKKLKDDTFRYWYLTEQQHKYIMEKQKQILAEENEKIKEDNEQIESYQKTIVNLKKEKNELIQKINDINENISEMKALLKSLEKDQVLLEEDLKVNQKKNDTIQKDLKQNKKVLKSDSIELATIQKKLENYDENIDDLKNKLVTESEQLDQIKLELSSETRKYSDEIEILQEKLEPWKSKIDKTQGTFNIKSSEIELLRGQLTQIKNQRLALVEKEKSNKELIKVNESKIQDLEERKIKTQQDVEQKSKSFTNAKKELKSIERVVNDLRDKVNEARNRVSNVESQNKVLNALNRLREIGRVPGFHGKLGDLGIIDDRYDVAVSTGGGSLSDYVVDTVEEAQECIKYLRTNNLGFGKFIVLNKLKNFNLGRIATPMNVPRLFDLIEPIEPKFAPAFYSSMFDTLVAPNLEIANKVAFGDKKRWRVVTEDGKLVDTSGTMSGGGNRVSRGAMKLRSNTSSNGEVVTPKQLDSWRDDLNEKEKHFHNLEELCNQMDQHLKKNQEDIPLMSAEITRLQMHNLTMKEELKDINQAMKNMVHDDQKILELESKINMEVAELEKLNIERTKLEDKCKDLQNKIYSLQEKIQDIGGIRLRTQTAKVQDLKDEIKLKTTAKDHDEIKASKLSNSIQKRESEITAAESQLESLKENLNATKEALKKKTQEVSKVASEIEKLSSEKDNLANEIRTVDEKIEEQEAELREKSEQVSAVLKQIAKIEEGISKSKATIKHAISSLNGIEYRDVNDYISWMDEDDPEKQLLIQKPLDIEQDLSAIDYTKVDLKQLGDALDSLRVELNDTTVNLDILLTYATKKVIYDGQKKDLEETLTQLNSTKARGDELNEKRHTEFKEGFNSISTTLRSMYRLITTGGTAELEYADSHDAFSEGIVFSVMPPKKSWRTIANLSGGEKTLASLALVFALHHYKPTPLYVMDEIDAALDFKNVSIIANYIKSRTNNAQFIVISLRNNMFELAQNLIGIYKVKNMTRSATLVNKDLIE</sequence>
<evidence type="ECO:0000313" key="16">
    <source>
        <dbReference type="Proteomes" id="UP000307173"/>
    </source>
</evidence>
<evidence type="ECO:0000259" key="14">
    <source>
        <dbReference type="SMART" id="SM00968"/>
    </source>
</evidence>
<evidence type="ECO:0000313" key="15">
    <source>
        <dbReference type="EMBL" id="TID24610.1"/>
    </source>
</evidence>
<dbReference type="GO" id="GO:0051301">
    <property type="term" value="P:cell division"/>
    <property type="evidence" value="ECO:0007669"/>
    <property type="project" value="UniProtKB-KW"/>
</dbReference>
<feature type="coiled-coil region" evidence="12">
    <location>
        <begin position="575"/>
        <end position="644"/>
    </location>
</feature>
<dbReference type="PANTHER" id="PTHR18937">
    <property type="entry name" value="STRUCTURAL MAINTENANCE OF CHROMOSOMES SMC FAMILY MEMBER"/>
    <property type="match status" value="1"/>
</dbReference>
<feature type="coiled-coil region" evidence="12">
    <location>
        <begin position="375"/>
        <end position="525"/>
    </location>
</feature>
<evidence type="ECO:0000256" key="9">
    <source>
        <dbReference type="ARBA" id="ARBA00023242"/>
    </source>
</evidence>
<dbReference type="SMART" id="SM00968">
    <property type="entry name" value="SMC_hinge"/>
    <property type="match status" value="1"/>
</dbReference>
<organism evidence="15 16">
    <name type="scientific">Pichia inconspicua</name>
    <dbReference type="NCBI Taxonomy" id="52247"/>
    <lineage>
        <taxon>Eukaryota</taxon>
        <taxon>Fungi</taxon>
        <taxon>Dikarya</taxon>
        <taxon>Ascomycota</taxon>
        <taxon>Saccharomycotina</taxon>
        <taxon>Pichiomycetes</taxon>
        <taxon>Pichiales</taxon>
        <taxon>Pichiaceae</taxon>
        <taxon>Pichia</taxon>
    </lineage>
</organism>
<evidence type="ECO:0000256" key="11">
    <source>
        <dbReference type="PIRNR" id="PIRNR005719"/>
    </source>
</evidence>
<dbReference type="PANTHER" id="PTHR18937:SF172">
    <property type="entry name" value="STRUCTURAL MAINTENANCE OF CHROMOSOMES PROTEIN"/>
    <property type="match status" value="1"/>
</dbReference>
<dbReference type="STRING" id="52247.A0A4T0X010"/>
<reference evidence="15 16" key="1">
    <citation type="journal article" date="2019" name="Front. Genet.">
        <title>Whole-Genome Sequencing of the Opportunistic Yeast Pathogen Candida inconspicua Uncovers Its Hybrid Origin.</title>
        <authorList>
            <person name="Mixao V."/>
            <person name="Hansen A.P."/>
            <person name="Saus E."/>
            <person name="Boekhout T."/>
            <person name="Lass-Florl C."/>
            <person name="Gabaldon T."/>
        </authorList>
    </citation>
    <scope>NUCLEOTIDE SEQUENCE [LARGE SCALE GENOMIC DNA]</scope>
    <source>
        <strain evidence="15 16">CBS 180</strain>
    </source>
</reference>
<dbReference type="GO" id="GO:0016887">
    <property type="term" value="F:ATP hydrolysis activity"/>
    <property type="evidence" value="ECO:0007669"/>
    <property type="project" value="InterPro"/>
</dbReference>
<evidence type="ECO:0000256" key="3">
    <source>
        <dbReference type="ARBA" id="ARBA00022618"/>
    </source>
</evidence>
<dbReference type="GO" id="GO:0007076">
    <property type="term" value="P:mitotic chromosome condensation"/>
    <property type="evidence" value="ECO:0007669"/>
    <property type="project" value="UniProtKB-ARBA"/>
</dbReference>
<dbReference type="InterPro" id="IPR003395">
    <property type="entry name" value="RecF/RecN/SMC_N"/>
</dbReference>
<gene>
    <name evidence="15" type="ORF">CANINC_003027</name>
</gene>
<keyword evidence="7 12" id="KW-0175">Coiled coil</keyword>
<feature type="coiled-coil region" evidence="12">
    <location>
        <begin position="301"/>
        <end position="328"/>
    </location>
</feature>
<dbReference type="InterPro" id="IPR024704">
    <property type="entry name" value="SMC"/>
</dbReference>
<dbReference type="InterPro" id="IPR036277">
    <property type="entry name" value="SMC_hinge_sf"/>
</dbReference>
<dbReference type="Proteomes" id="UP000307173">
    <property type="component" value="Unassembled WGS sequence"/>
</dbReference>
<keyword evidence="9 11" id="KW-0539">Nucleus</keyword>
<proteinExistence type="inferred from homology"/>
<evidence type="ECO:0000256" key="4">
    <source>
        <dbReference type="ARBA" id="ARBA00022741"/>
    </source>
</evidence>
<keyword evidence="8" id="KW-0226">DNA condensation</keyword>
<dbReference type="SUPFAM" id="SSF52540">
    <property type="entry name" value="P-loop containing nucleoside triphosphate hydrolases"/>
    <property type="match status" value="1"/>
</dbReference>
<keyword evidence="3" id="KW-0132">Cell division</keyword>
<dbReference type="GO" id="GO:0005634">
    <property type="term" value="C:nucleus"/>
    <property type="evidence" value="ECO:0007669"/>
    <property type="project" value="UniProtKB-SubCell"/>
</dbReference>
<dbReference type="OrthoDB" id="5575062at2759"/>
<dbReference type="Gene3D" id="3.40.50.300">
    <property type="entry name" value="P-loop containing nucleotide triphosphate hydrolases"/>
    <property type="match status" value="2"/>
</dbReference>